<dbReference type="Proteomes" id="UP000315037">
    <property type="component" value="Unassembled WGS sequence"/>
</dbReference>
<accession>A0A506UQB4</accession>
<evidence type="ECO:0008006" key="3">
    <source>
        <dbReference type="Google" id="ProtNLM"/>
    </source>
</evidence>
<protein>
    <recommendedName>
        <fullName evidence="3">Alpha/beta hydrolase</fullName>
    </recommendedName>
</protein>
<dbReference type="EMBL" id="SORZ01000001">
    <property type="protein sequence ID" value="TPW35548.1"/>
    <property type="molecule type" value="Genomic_DNA"/>
</dbReference>
<name>A0A506UQB4_9PROT</name>
<reference evidence="1 2" key="1">
    <citation type="submission" date="2019-03" db="EMBL/GenBank/DDBJ databases">
        <title>The complete genome sequence of Neokomagataea sp. Jb2 NBRC113641.</title>
        <authorList>
            <person name="Chua K.-O."/>
            <person name="Chan K.-G."/>
            <person name="See-Too W.-S."/>
        </authorList>
    </citation>
    <scope>NUCLEOTIDE SEQUENCE [LARGE SCALE GENOMIC DNA]</scope>
    <source>
        <strain evidence="1 2">Jb2</strain>
    </source>
</reference>
<comment type="caution">
    <text evidence="1">The sequence shown here is derived from an EMBL/GenBank/DDBJ whole genome shotgun (WGS) entry which is preliminary data.</text>
</comment>
<gene>
    <name evidence="1" type="ORF">E3202_00800</name>
</gene>
<proteinExistence type="predicted"/>
<evidence type="ECO:0000313" key="1">
    <source>
        <dbReference type="EMBL" id="TPW35548.1"/>
    </source>
</evidence>
<keyword evidence="2" id="KW-1185">Reference proteome</keyword>
<dbReference type="AlphaFoldDB" id="A0A506UQB4"/>
<dbReference type="RefSeq" id="WP_165600048.1">
    <property type="nucleotide sequence ID" value="NZ_SORZ01000001.1"/>
</dbReference>
<dbReference type="InterPro" id="IPR029058">
    <property type="entry name" value="AB_hydrolase_fold"/>
</dbReference>
<dbReference type="SUPFAM" id="SSF53474">
    <property type="entry name" value="alpha/beta-Hydrolases"/>
    <property type="match status" value="1"/>
</dbReference>
<sequence>MAYKNDLWKDCFFYNKRGNSKLVIAFSHYDPNRKNRDIFSFYSLTQRKDLDVLFVRDCAGSWFFYPQGFENGLRAHYEMIKIIQEIAADYEQVLFLGNSMGGWGALYFGRLVPGAIVAGFASSLSIQEDFTQKYRPELLPCLKPLYETIKDHNRLTLENENWDLPKRIIFYEEINYGDKFNTAFQSGNFLKQNFLGTGHNLLYAFYKFGPFNELIDSFFDGDILDISSEIDEMRRKFGYTINMQGKEFIFNFSDPSSMLKMDVDIGFFISQKGTLLHTSYHKLTKSHIKNGKAVFDLPFPEEPYTIAAQIGVNKISLSEIGIPDFHKFVDTTQ</sequence>
<organism evidence="1 2">
    <name type="scientific">Oecophyllibacter saccharovorans</name>
    <dbReference type="NCBI Taxonomy" id="2558360"/>
    <lineage>
        <taxon>Bacteria</taxon>
        <taxon>Pseudomonadati</taxon>
        <taxon>Pseudomonadota</taxon>
        <taxon>Alphaproteobacteria</taxon>
        <taxon>Acetobacterales</taxon>
        <taxon>Acetobacteraceae</taxon>
        <taxon>Oecophyllibacter</taxon>
    </lineage>
</organism>
<evidence type="ECO:0000313" key="2">
    <source>
        <dbReference type="Proteomes" id="UP000315037"/>
    </source>
</evidence>